<dbReference type="GO" id="GO:0000139">
    <property type="term" value="C:Golgi membrane"/>
    <property type="evidence" value="ECO:0007669"/>
    <property type="project" value="TreeGrafter"/>
</dbReference>
<evidence type="ECO:0000256" key="3">
    <source>
        <dbReference type="ARBA" id="ARBA00040493"/>
    </source>
</evidence>
<dbReference type="EMBL" id="JYDU01000052">
    <property type="protein sequence ID" value="KRX95760.1"/>
    <property type="molecule type" value="Genomic_DNA"/>
</dbReference>
<dbReference type="STRING" id="6337.A0A0V0Y6X9"/>
<feature type="domain" description="Endoplasmic reticulum vesicle transporter C-terminal" evidence="6">
    <location>
        <begin position="68"/>
        <end position="277"/>
    </location>
</feature>
<comment type="similarity">
    <text evidence="2">Belongs to the ERGIC family.</text>
</comment>
<protein>
    <recommendedName>
        <fullName evidence="3">Endoplasmic reticulum-Golgi intermediate compartment protein 3</fullName>
    </recommendedName>
</protein>
<dbReference type="PANTHER" id="PTHR10984:SF25">
    <property type="entry name" value="ENDOPLASMIC RETICULUM-GOLGI INTERMEDIATE COMPARTMENT PROTEIN 3"/>
    <property type="match status" value="1"/>
</dbReference>
<dbReference type="GO" id="GO:0030134">
    <property type="term" value="C:COPII-coated ER to Golgi transport vesicle"/>
    <property type="evidence" value="ECO:0007669"/>
    <property type="project" value="TreeGrafter"/>
</dbReference>
<feature type="transmembrane region" description="Helical" evidence="4">
    <location>
        <begin position="255"/>
        <end position="276"/>
    </location>
</feature>
<sequence>LSFRQWLAVFFRWMLWMRLVNFKTMSLKMFGKNLYIGLKTTLAPQRRQYNNPKQETVAAVMVLRHLKYRCCNSCDDVMEAYKRKGWALNSMDSVEQCRDREWVQKLHHSLNQGCHVYGWLEVSKVTGNFHIAPGSSVKDVHVHVHNLHQLGPSAFNTSHTIKHFSFGQSFPGKKFPLDGETVIANKGGVMVHYFVKIVPTVYVDLKQNRLLTHQFSVTKSKLDIDVNSPDGLPGFFVSYEFSPLMVQLNEKEKPFTHFLTDICVIVGGVFTVASLIDSFLYHSSRKLAEKIRQGKFN</sequence>
<dbReference type="PANTHER" id="PTHR10984">
    <property type="entry name" value="ENDOPLASMIC RETICULUM-GOLGI INTERMEDIATE COMPARTMENT PROTEIN"/>
    <property type="match status" value="1"/>
</dbReference>
<evidence type="ECO:0000259" key="6">
    <source>
        <dbReference type="Pfam" id="PF07970"/>
    </source>
</evidence>
<dbReference type="InterPro" id="IPR045888">
    <property type="entry name" value="Erv"/>
</dbReference>
<dbReference type="GO" id="GO:0005789">
    <property type="term" value="C:endoplasmic reticulum membrane"/>
    <property type="evidence" value="ECO:0007669"/>
    <property type="project" value="TreeGrafter"/>
</dbReference>
<keyword evidence="5" id="KW-0732">Signal</keyword>
<dbReference type="GO" id="GO:0006890">
    <property type="term" value="P:retrograde vesicle-mediated transport, Golgi to endoplasmic reticulum"/>
    <property type="evidence" value="ECO:0007669"/>
    <property type="project" value="TreeGrafter"/>
</dbReference>
<dbReference type="AlphaFoldDB" id="A0A0V0Y6X9"/>
<evidence type="ECO:0000256" key="1">
    <source>
        <dbReference type="ARBA" id="ARBA00004257"/>
    </source>
</evidence>
<evidence type="ECO:0000256" key="4">
    <source>
        <dbReference type="SAM" id="Phobius"/>
    </source>
</evidence>
<feature type="non-terminal residue" evidence="7">
    <location>
        <position position="1"/>
    </location>
</feature>
<evidence type="ECO:0000256" key="2">
    <source>
        <dbReference type="ARBA" id="ARBA00005648"/>
    </source>
</evidence>
<evidence type="ECO:0000256" key="5">
    <source>
        <dbReference type="SAM" id="SignalP"/>
    </source>
</evidence>
<gene>
    <name evidence="7" type="primary">ergic3</name>
    <name evidence="7" type="ORF">T4E_4384</name>
</gene>
<comment type="subcellular location">
    <subcellularLocation>
        <location evidence="1">Golgi apparatus</location>
        <location evidence="1">cis-Golgi network membrane</location>
        <topology evidence="1">Multi-pass membrane protein</topology>
    </subcellularLocation>
</comment>
<keyword evidence="4" id="KW-1133">Transmembrane helix</keyword>
<dbReference type="GO" id="GO:0006888">
    <property type="term" value="P:endoplasmic reticulum to Golgi vesicle-mediated transport"/>
    <property type="evidence" value="ECO:0007669"/>
    <property type="project" value="TreeGrafter"/>
</dbReference>
<accession>A0A0V0Y6X9</accession>
<dbReference type="InterPro" id="IPR012936">
    <property type="entry name" value="Erv_C"/>
</dbReference>
<name>A0A0V0Y6X9_TRIPS</name>
<organism evidence="7 8">
    <name type="scientific">Trichinella pseudospiralis</name>
    <name type="common">Parasitic roundworm</name>
    <dbReference type="NCBI Taxonomy" id="6337"/>
    <lineage>
        <taxon>Eukaryota</taxon>
        <taxon>Metazoa</taxon>
        <taxon>Ecdysozoa</taxon>
        <taxon>Nematoda</taxon>
        <taxon>Enoplea</taxon>
        <taxon>Dorylaimia</taxon>
        <taxon>Trichinellida</taxon>
        <taxon>Trichinellidae</taxon>
        <taxon>Trichinella</taxon>
    </lineage>
</organism>
<reference evidence="7 8" key="1">
    <citation type="submission" date="2015-01" db="EMBL/GenBank/DDBJ databases">
        <title>Evolution of Trichinella species and genotypes.</title>
        <authorList>
            <person name="Korhonen P.K."/>
            <person name="Edoardo P."/>
            <person name="Giuseppe L.R."/>
            <person name="Gasser R.B."/>
        </authorList>
    </citation>
    <scope>NUCLEOTIDE SEQUENCE [LARGE SCALE GENOMIC DNA]</scope>
    <source>
        <strain evidence="7">ISS141</strain>
    </source>
</reference>
<dbReference type="Pfam" id="PF07970">
    <property type="entry name" value="COPIIcoated_ERV"/>
    <property type="match status" value="1"/>
</dbReference>
<feature type="chain" id="PRO_5006873006" description="Endoplasmic reticulum-Golgi intermediate compartment protein 3" evidence="5">
    <location>
        <begin position="23"/>
        <end position="297"/>
    </location>
</feature>
<feature type="signal peptide" evidence="5">
    <location>
        <begin position="1"/>
        <end position="22"/>
    </location>
</feature>
<comment type="caution">
    <text evidence="7">The sequence shown here is derived from an EMBL/GenBank/DDBJ whole genome shotgun (WGS) entry which is preliminary data.</text>
</comment>
<evidence type="ECO:0000313" key="7">
    <source>
        <dbReference type="EMBL" id="KRX95760.1"/>
    </source>
</evidence>
<proteinExistence type="inferred from homology"/>
<evidence type="ECO:0000313" key="8">
    <source>
        <dbReference type="Proteomes" id="UP000054815"/>
    </source>
</evidence>
<keyword evidence="4" id="KW-0812">Transmembrane</keyword>
<keyword evidence="4" id="KW-0472">Membrane</keyword>
<dbReference type="Proteomes" id="UP000054815">
    <property type="component" value="Unassembled WGS sequence"/>
</dbReference>